<dbReference type="PANTHER" id="PTHR43157">
    <property type="entry name" value="PHOSPHATIDYLINOSITOL-GLYCAN BIOSYNTHESIS CLASS F PROTEIN-RELATED"/>
    <property type="match status" value="1"/>
</dbReference>
<protein>
    <submittedName>
        <fullName evidence="2">SDR family oxidoreductase</fullName>
    </submittedName>
</protein>
<dbReference type="Proteomes" id="UP000298458">
    <property type="component" value="Unassembled WGS sequence"/>
</dbReference>
<name>A0A4R9GB23_9LEPT</name>
<sequence length="279" mass="30447">MKYSVITGGTEGIGKATVSGLAERGWSVTMIARNPEKAEATAKEIRAKTGNQNVDFIAGDLSSLENVANTAKTVRKKIPKIDALINNAGLMSPERQVSKDGYEMNFAVNHLAHVLLTELLLENVKAADQGRIVAVSSKLYRNAKPDLSDLSLEKKYSWIQAYADSKLYNIFYVQELADRLQGSGTTANSLHPGVVNTSLARDLKGPIGFVFSGIKNLFFISPEKGARTSIYLADAPGLEKISGQYFEDRVQVPLAGLALNGELRKRIGEETRKILSKFL</sequence>
<dbReference type="CDD" id="cd05327">
    <property type="entry name" value="retinol-DH_like_SDR_c_like"/>
    <property type="match status" value="1"/>
</dbReference>
<dbReference type="RefSeq" id="WP_135768631.1">
    <property type="nucleotide sequence ID" value="NZ_RQET01000009.1"/>
</dbReference>
<dbReference type="EMBL" id="RQET01000009">
    <property type="protein sequence ID" value="TGK08942.1"/>
    <property type="molecule type" value="Genomic_DNA"/>
</dbReference>
<organism evidence="2 3">
    <name type="scientific">Leptospira fletcheri</name>
    <dbReference type="NCBI Taxonomy" id="2484981"/>
    <lineage>
        <taxon>Bacteria</taxon>
        <taxon>Pseudomonadati</taxon>
        <taxon>Spirochaetota</taxon>
        <taxon>Spirochaetia</taxon>
        <taxon>Leptospirales</taxon>
        <taxon>Leptospiraceae</taxon>
        <taxon>Leptospira</taxon>
    </lineage>
</organism>
<dbReference type="GO" id="GO:0016491">
    <property type="term" value="F:oxidoreductase activity"/>
    <property type="evidence" value="ECO:0007669"/>
    <property type="project" value="UniProtKB-KW"/>
</dbReference>
<proteinExistence type="predicted"/>
<dbReference type="Pfam" id="PF00106">
    <property type="entry name" value="adh_short"/>
    <property type="match status" value="1"/>
</dbReference>
<dbReference type="InterPro" id="IPR002347">
    <property type="entry name" value="SDR_fam"/>
</dbReference>
<accession>A0A4R9GB23</accession>
<dbReference type="PANTHER" id="PTHR43157:SF31">
    <property type="entry name" value="PHOSPHATIDYLINOSITOL-GLYCAN BIOSYNTHESIS CLASS F PROTEIN"/>
    <property type="match status" value="1"/>
</dbReference>
<evidence type="ECO:0000313" key="3">
    <source>
        <dbReference type="Proteomes" id="UP000298458"/>
    </source>
</evidence>
<evidence type="ECO:0000256" key="1">
    <source>
        <dbReference type="ARBA" id="ARBA00023002"/>
    </source>
</evidence>
<reference evidence="2" key="1">
    <citation type="journal article" date="2019" name="PLoS Negl. Trop. Dis.">
        <title>Revisiting the worldwide diversity of Leptospira species in the environment.</title>
        <authorList>
            <person name="Vincent A.T."/>
            <person name="Schiettekatte O."/>
            <person name="Bourhy P."/>
            <person name="Veyrier F.J."/>
            <person name="Picardeau M."/>
        </authorList>
    </citation>
    <scope>NUCLEOTIDE SEQUENCE [LARGE SCALE GENOMIC DNA]</scope>
    <source>
        <strain evidence="2">SSW15</strain>
    </source>
</reference>
<dbReference type="AlphaFoldDB" id="A0A4R9GB23"/>
<comment type="caution">
    <text evidence="2">The sequence shown here is derived from an EMBL/GenBank/DDBJ whole genome shotgun (WGS) entry which is preliminary data.</text>
</comment>
<dbReference type="InterPro" id="IPR036291">
    <property type="entry name" value="NAD(P)-bd_dom_sf"/>
</dbReference>
<evidence type="ECO:0000313" key="2">
    <source>
        <dbReference type="EMBL" id="TGK08942.1"/>
    </source>
</evidence>
<keyword evidence="3" id="KW-1185">Reference proteome</keyword>
<dbReference type="OrthoDB" id="5786478at2"/>
<gene>
    <name evidence="2" type="ORF">EHO60_13000</name>
</gene>
<dbReference type="SUPFAM" id="SSF51735">
    <property type="entry name" value="NAD(P)-binding Rossmann-fold domains"/>
    <property type="match status" value="1"/>
</dbReference>
<dbReference type="Gene3D" id="3.40.50.720">
    <property type="entry name" value="NAD(P)-binding Rossmann-like Domain"/>
    <property type="match status" value="1"/>
</dbReference>
<dbReference type="PRINTS" id="PR00081">
    <property type="entry name" value="GDHRDH"/>
</dbReference>
<keyword evidence="1" id="KW-0560">Oxidoreductase</keyword>